<dbReference type="Gene3D" id="3.40.50.150">
    <property type="entry name" value="Vaccinia Virus protein VP39"/>
    <property type="match status" value="1"/>
</dbReference>
<protein>
    <recommendedName>
        <fullName evidence="4 9">Thiopurine S-methyltransferase</fullName>
        <ecNumber evidence="4 9">2.1.1.67</ecNumber>
    </recommendedName>
    <alternativeName>
        <fullName evidence="9">Thiopurine methyltransferase</fullName>
    </alternativeName>
</protein>
<dbReference type="RefSeq" id="WP_382344328.1">
    <property type="nucleotide sequence ID" value="NZ_JBHSAB010000029.1"/>
</dbReference>
<dbReference type="GO" id="GO:0008119">
    <property type="term" value="F:thiopurine S-methyltransferase activity"/>
    <property type="evidence" value="ECO:0007669"/>
    <property type="project" value="UniProtKB-EC"/>
</dbReference>
<feature type="binding site" evidence="9">
    <location>
        <position position="125"/>
    </location>
    <ligand>
        <name>S-adenosyl-L-methionine</name>
        <dbReference type="ChEBI" id="CHEBI:59789"/>
    </ligand>
</feature>
<name>A0ABV8CHS4_9GAMM</name>
<dbReference type="GO" id="GO:0032259">
    <property type="term" value="P:methylation"/>
    <property type="evidence" value="ECO:0007669"/>
    <property type="project" value="UniProtKB-KW"/>
</dbReference>
<comment type="subcellular location">
    <subcellularLocation>
        <location evidence="2 9">Cytoplasm</location>
    </subcellularLocation>
</comment>
<evidence type="ECO:0000256" key="4">
    <source>
        <dbReference type="ARBA" id="ARBA00011905"/>
    </source>
</evidence>
<dbReference type="HAMAP" id="MF_00812">
    <property type="entry name" value="Thiopur_methtran"/>
    <property type="match status" value="1"/>
</dbReference>
<feature type="binding site" evidence="9">
    <location>
        <position position="68"/>
    </location>
    <ligand>
        <name>S-adenosyl-L-methionine</name>
        <dbReference type="ChEBI" id="CHEBI:59789"/>
    </ligand>
</feature>
<dbReference type="PANTHER" id="PTHR10259:SF11">
    <property type="entry name" value="THIOPURINE S-METHYLTRANSFERASE"/>
    <property type="match status" value="1"/>
</dbReference>
<accession>A0ABV8CHS4</accession>
<dbReference type="InterPro" id="IPR022474">
    <property type="entry name" value="Thiopur_S-MeTfrase_Se/Te_detox"/>
</dbReference>
<evidence type="ECO:0000256" key="5">
    <source>
        <dbReference type="ARBA" id="ARBA00022490"/>
    </source>
</evidence>
<evidence type="ECO:0000256" key="1">
    <source>
        <dbReference type="ARBA" id="ARBA00000903"/>
    </source>
</evidence>
<evidence type="ECO:0000256" key="3">
    <source>
        <dbReference type="ARBA" id="ARBA00008145"/>
    </source>
</evidence>
<keyword evidence="5 9" id="KW-0963">Cytoplasm</keyword>
<dbReference type="EC" id="2.1.1.67" evidence="4 9"/>
<comment type="catalytic activity">
    <reaction evidence="1 9">
        <text>S-adenosyl-L-methionine + a thiopurine = S-adenosyl-L-homocysteine + a thiopurine S-methylether.</text>
        <dbReference type="EC" id="2.1.1.67"/>
    </reaction>
</comment>
<sequence>MNRGQQFWQDLWLEGRLPFHRNEVNADLIRFWPELKLAKNATVLVPLCGKSLDLLWLVERGYRVVGIELSELAIEQFMSENGLILHKNPNGQHCCYSNDALTIWSGDIFTLDNSAIPPLDAFYDRAALVALPQKLRADYVAKCLQWLKPDACGLLKTLSYDQNKQAGPPYSVSEHEVQTVYNSCEQTTLARHERSVMGTAGEIGVDNYVWLIRK</sequence>
<evidence type="ECO:0000313" key="11">
    <source>
        <dbReference type="Proteomes" id="UP001595758"/>
    </source>
</evidence>
<feature type="binding site" evidence="9">
    <location>
        <position position="47"/>
    </location>
    <ligand>
        <name>S-adenosyl-L-methionine</name>
        <dbReference type="ChEBI" id="CHEBI:59789"/>
    </ligand>
</feature>
<dbReference type="Pfam" id="PF05724">
    <property type="entry name" value="TPMT"/>
    <property type="match status" value="1"/>
</dbReference>
<dbReference type="InterPro" id="IPR025835">
    <property type="entry name" value="Thiopurine_S-MeTrfase"/>
</dbReference>
<evidence type="ECO:0000256" key="9">
    <source>
        <dbReference type="HAMAP-Rule" id="MF_00812"/>
    </source>
</evidence>
<organism evidence="10 11">
    <name type="scientific">Legionella dresdenensis</name>
    <dbReference type="NCBI Taxonomy" id="450200"/>
    <lineage>
        <taxon>Bacteria</taxon>
        <taxon>Pseudomonadati</taxon>
        <taxon>Pseudomonadota</taxon>
        <taxon>Gammaproteobacteria</taxon>
        <taxon>Legionellales</taxon>
        <taxon>Legionellaceae</taxon>
        <taxon>Legionella</taxon>
    </lineage>
</organism>
<gene>
    <name evidence="9" type="primary">tpm</name>
    <name evidence="10" type="ORF">ACFORL_11940</name>
</gene>
<dbReference type="SUPFAM" id="SSF53335">
    <property type="entry name" value="S-adenosyl-L-methionine-dependent methyltransferases"/>
    <property type="match status" value="1"/>
</dbReference>
<keyword evidence="11" id="KW-1185">Reference proteome</keyword>
<evidence type="ECO:0000256" key="2">
    <source>
        <dbReference type="ARBA" id="ARBA00004496"/>
    </source>
</evidence>
<dbReference type="CDD" id="cd02440">
    <property type="entry name" value="AdoMet_MTases"/>
    <property type="match status" value="1"/>
</dbReference>
<dbReference type="PANTHER" id="PTHR10259">
    <property type="entry name" value="THIOPURINE S-METHYLTRANSFERASE"/>
    <property type="match status" value="1"/>
</dbReference>
<dbReference type="InterPro" id="IPR008854">
    <property type="entry name" value="TPMT"/>
</dbReference>
<proteinExistence type="inferred from homology"/>
<reference evidence="11" key="1">
    <citation type="journal article" date="2019" name="Int. J. Syst. Evol. Microbiol.">
        <title>The Global Catalogue of Microorganisms (GCM) 10K type strain sequencing project: providing services to taxonomists for standard genome sequencing and annotation.</title>
        <authorList>
            <consortium name="The Broad Institute Genomics Platform"/>
            <consortium name="The Broad Institute Genome Sequencing Center for Infectious Disease"/>
            <person name="Wu L."/>
            <person name="Ma J."/>
        </authorList>
    </citation>
    <scope>NUCLEOTIDE SEQUENCE [LARGE SCALE GENOMIC DNA]</scope>
    <source>
        <strain evidence="11">CCUG 59858</strain>
    </source>
</reference>
<comment type="caution">
    <text evidence="10">The sequence shown here is derived from an EMBL/GenBank/DDBJ whole genome shotgun (WGS) entry which is preliminary data.</text>
</comment>
<dbReference type="Proteomes" id="UP001595758">
    <property type="component" value="Unassembled WGS sequence"/>
</dbReference>
<keyword evidence="8 9" id="KW-0949">S-adenosyl-L-methionine</keyword>
<evidence type="ECO:0000313" key="10">
    <source>
        <dbReference type="EMBL" id="MFC3909782.1"/>
    </source>
</evidence>
<evidence type="ECO:0000256" key="7">
    <source>
        <dbReference type="ARBA" id="ARBA00022679"/>
    </source>
</evidence>
<evidence type="ECO:0000256" key="6">
    <source>
        <dbReference type="ARBA" id="ARBA00022603"/>
    </source>
</evidence>
<keyword evidence="7 9" id="KW-0808">Transferase</keyword>
<dbReference type="PIRSF" id="PIRSF023956">
    <property type="entry name" value="Thiopurine_S-methyltransferase"/>
    <property type="match status" value="1"/>
</dbReference>
<dbReference type="PROSITE" id="PS51585">
    <property type="entry name" value="SAM_MT_TPMT"/>
    <property type="match status" value="1"/>
</dbReference>
<comment type="similarity">
    <text evidence="3 9">Belongs to the class I-like SAM-binding methyltransferase superfamily. TPMT family.</text>
</comment>
<dbReference type="NCBIfam" id="TIGR03840">
    <property type="entry name" value="TMPT_Se_Te"/>
    <property type="match status" value="1"/>
</dbReference>
<feature type="binding site" evidence="9">
    <location>
        <position position="12"/>
    </location>
    <ligand>
        <name>S-adenosyl-L-methionine</name>
        <dbReference type="ChEBI" id="CHEBI:59789"/>
    </ligand>
</feature>
<dbReference type="EMBL" id="JBHSAB010000029">
    <property type="protein sequence ID" value="MFC3909782.1"/>
    <property type="molecule type" value="Genomic_DNA"/>
</dbReference>
<keyword evidence="6 9" id="KW-0489">Methyltransferase</keyword>
<dbReference type="NCBIfam" id="NF009732">
    <property type="entry name" value="PRK13255.1"/>
    <property type="match status" value="1"/>
</dbReference>
<dbReference type="InterPro" id="IPR029063">
    <property type="entry name" value="SAM-dependent_MTases_sf"/>
</dbReference>
<evidence type="ECO:0000256" key="8">
    <source>
        <dbReference type="ARBA" id="ARBA00022691"/>
    </source>
</evidence>